<feature type="compositionally biased region" description="Basic and acidic residues" evidence="1">
    <location>
        <begin position="113"/>
        <end position="122"/>
    </location>
</feature>
<dbReference type="EMBL" id="BEZZ01230594">
    <property type="protein sequence ID" value="GCC48251.1"/>
    <property type="molecule type" value="Genomic_DNA"/>
</dbReference>
<gene>
    <name evidence="2" type="ORF">chiPu_0032212</name>
</gene>
<feature type="region of interest" description="Disordered" evidence="1">
    <location>
        <begin position="1"/>
        <end position="199"/>
    </location>
</feature>
<evidence type="ECO:0000256" key="1">
    <source>
        <dbReference type="SAM" id="MobiDB-lite"/>
    </source>
</evidence>
<feature type="compositionally biased region" description="Acidic residues" evidence="1">
    <location>
        <begin position="125"/>
        <end position="137"/>
    </location>
</feature>
<evidence type="ECO:0000313" key="3">
    <source>
        <dbReference type="Proteomes" id="UP000287033"/>
    </source>
</evidence>
<dbReference type="AlphaFoldDB" id="A0A401U023"/>
<feature type="compositionally biased region" description="Basic and acidic residues" evidence="1">
    <location>
        <begin position="38"/>
        <end position="56"/>
    </location>
</feature>
<proteinExistence type="predicted"/>
<accession>A0A401U023</accession>
<dbReference type="Proteomes" id="UP000287033">
    <property type="component" value="Unassembled WGS sequence"/>
</dbReference>
<keyword evidence="3" id="KW-1185">Reference proteome</keyword>
<sequence>RGAAGGDHASGREPGPDRRAGAELRAAGHQPVGDAGPEDAKSEQRQCGEHDRHGLIDSRIGAAETGGELGEQCRADTDDDGEHQDLDARRDDVAEHPLGHEGALSEQAEGDEHEAGESRQLEFDQGNEELDGEDEEGEQHQRPSEEHAGDLDEVLEERPVAHQAGDRIEQRSAGIEPGLRDLAGAQQIGGRETGAGGLQ</sequence>
<feature type="non-terminal residue" evidence="2">
    <location>
        <position position="199"/>
    </location>
</feature>
<feature type="compositionally biased region" description="Basic and acidic residues" evidence="1">
    <location>
        <begin position="9"/>
        <end position="22"/>
    </location>
</feature>
<feature type="compositionally biased region" description="Basic and acidic residues" evidence="1">
    <location>
        <begin position="83"/>
        <end position="99"/>
    </location>
</feature>
<reference evidence="2 3" key="1">
    <citation type="journal article" date="2018" name="Nat. Ecol. Evol.">
        <title>Shark genomes provide insights into elasmobranch evolution and the origin of vertebrates.</title>
        <authorList>
            <person name="Hara Y"/>
            <person name="Yamaguchi K"/>
            <person name="Onimaru K"/>
            <person name="Kadota M"/>
            <person name="Koyanagi M"/>
            <person name="Keeley SD"/>
            <person name="Tatsumi K"/>
            <person name="Tanaka K"/>
            <person name="Motone F"/>
            <person name="Kageyama Y"/>
            <person name="Nozu R"/>
            <person name="Adachi N"/>
            <person name="Nishimura O"/>
            <person name="Nakagawa R"/>
            <person name="Tanegashima C"/>
            <person name="Kiyatake I"/>
            <person name="Matsumoto R"/>
            <person name="Murakumo K"/>
            <person name="Nishida K"/>
            <person name="Terakita A"/>
            <person name="Kuratani S"/>
            <person name="Sato K"/>
            <person name="Hyodo S Kuraku.S."/>
        </authorList>
    </citation>
    <scope>NUCLEOTIDE SEQUENCE [LARGE SCALE GENOMIC DNA]</scope>
</reference>
<comment type="caution">
    <text evidence="2">The sequence shown here is derived from an EMBL/GenBank/DDBJ whole genome shotgun (WGS) entry which is preliminary data.</text>
</comment>
<feature type="compositionally biased region" description="Basic and acidic residues" evidence="1">
    <location>
        <begin position="138"/>
        <end position="170"/>
    </location>
</feature>
<name>A0A401U023_CHIPU</name>
<evidence type="ECO:0000313" key="2">
    <source>
        <dbReference type="EMBL" id="GCC48251.1"/>
    </source>
</evidence>
<organism evidence="2 3">
    <name type="scientific">Chiloscyllium punctatum</name>
    <name type="common">Brownbanded bambooshark</name>
    <name type="synonym">Hemiscyllium punctatum</name>
    <dbReference type="NCBI Taxonomy" id="137246"/>
    <lineage>
        <taxon>Eukaryota</taxon>
        <taxon>Metazoa</taxon>
        <taxon>Chordata</taxon>
        <taxon>Craniata</taxon>
        <taxon>Vertebrata</taxon>
        <taxon>Chondrichthyes</taxon>
        <taxon>Elasmobranchii</taxon>
        <taxon>Galeomorphii</taxon>
        <taxon>Galeoidea</taxon>
        <taxon>Orectolobiformes</taxon>
        <taxon>Hemiscylliidae</taxon>
        <taxon>Chiloscyllium</taxon>
    </lineage>
</organism>
<feature type="non-terminal residue" evidence="2">
    <location>
        <position position="1"/>
    </location>
</feature>
<protein>
    <submittedName>
        <fullName evidence="2">Uncharacterized protein</fullName>
    </submittedName>
</protein>